<evidence type="ECO:0000256" key="2">
    <source>
        <dbReference type="ARBA" id="ARBA00004286"/>
    </source>
</evidence>
<dbReference type="AlphaFoldDB" id="A0AAV0ZYY3"/>
<dbReference type="PANTHER" id="PTHR11467:SF168">
    <property type="entry name" value="HISTONE H1.1"/>
    <property type="match status" value="1"/>
</dbReference>
<dbReference type="PRINTS" id="PR00624">
    <property type="entry name" value="HISTONEH5"/>
</dbReference>
<dbReference type="InterPro" id="IPR036390">
    <property type="entry name" value="WH_DNA-bd_sf"/>
</dbReference>
<dbReference type="GO" id="GO:0030261">
    <property type="term" value="P:chromosome condensation"/>
    <property type="evidence" value="ECO:0007669"/>
    <property type="project" value="TreeGrafter"/>
</dbReference>
<feature type="region of interest" description="Disordered" evidence="7">
    <location>
        <begin position="169"/>
        <end position="204"/>
    </location>
</feature>
<accession>A0AAV0ZYY3</accession>
<evidence type="ECO:0000313" key="9">
    <source>
        <dbReference type="EMBL" id="CAI8602886.1"/>
    </source>
</evidence>
<keyword evidence="4 6" id="KW-0238">DNA-binding</keyword>
<evidence type="ECO:0000256" key="6">
    <source>
        <dbReference type="RuleBase" id="RU003894"/>
    </source>
</evidence>
<keyword evidence="5 6" id="KW-0539">Nucleus</keyword>
<evidence type="ECO:0000259" key="8">
    <source>
        <dbReference type="PROSITE" id="PS51504"/>
    </source>
</evidence>
<dbReference type="SMART" id="SM00526">
    <property type="entry name" value="H15"/>
    <property type="match status" value="1"/>
</dbReference>
<dbReference type="GO" id="GO:0030527">
    <property type="term" value="F:structural constituent of chromatin"/>
    <property type="evidence" value="ECO:0007669"/>
    <property type="project" value="InterPro"/>
</dbReference>
<organism evidence="9 10">
    <name type="scientific">Vicia faba</name>
    <name type="common">Broad bean</name>
    <name type="synonym">Faba vulgaris</name>
    <dbReference type="NCBI Taxonomy" id="3906"/>
    <lineage>
        <taxon>Eukaryota</taxon>
        <taxon>Viridiplantae</taxon>
        <taxon>Streptophyta</taxon>
        <taxon>Embryophyta</taxon>
        <taxon>Tracheophyta</taxon>
        <taxon>Spermatophyta</taxon>
        <taxon>Magnoliopsida</taxon>
        <taxon>eudicotyledons</taxon>
        <taxon>Gunneridae</taxon>
        <taxon>Pentapetalae</taxon>
        <taxon>rosids</taxon>
        <taxon>fabids</taxon>
        <taxon>Fabales</taxon>
        <taxon>Fabaceae</taxon>
        <taxon>Papilionoideae</taxon>
        <taxon>50 kb inversion clade</taxon>
        <taxon>NPAAA clade</taxon>
        <taxon>Hologalegina</taxon>
        <taxon>IRL clade</taxon>
        <taxon>Fabeae</taxon>
        <taxon>Vicia</taxon>
    </lineage>
</organism>
<dbReference type="GO" id="GO:0045910">
    <property type="term" value="P:negative regulation of DNA recombination"/>
    <property type="evidence" value="ECO:0007669"/>
    <property type="project" value="TreeGrafter"/>
</dbReference>
<feature type="region of interest" description="Disordered" evidence="7">
    <location>
        <begin position="132"/>
        <end position="152"/>
    </location>
</feature>
<dbReference type="SUPFAM" id="SSF46785">
    <property type="entry name" value="Winged helix' DNA-binding domain"/>
    <property type="match status" value="1"/>
</dbReference>
<comment type="subcellular location">
    <subcellularLocation>
        <location evidence="2">Chromosome</location>
    </subcellularLocation>
    <subcellularLocation>
        <location evidence="1 6">Nucleus</location>
    </subcellularLocation>
</comment>
<dbReference type="GO" id="GO:0003690">
    <property type="term" value="F:double-stranded DNA binding"/>
    <property type="evidence" value="ECO:0007669"/>
    <property type="project" value="TreeGrafter"/>
</dbReference>
<dbReference type="InterPro" id="IPR005818">
    <property type="entry name" value="Histone_H1/H5_H15"/>
</dbReference>
<evidence type="ECO:0000256" key="1">
    <source>
        <dbReference type="ARBA" id="ARBA00004123"/>
    </source>
</evidence>
<evidence type="ECO:0000256" key="3">
    <source>
        <dbReference type="ARBA" id="ARBA00022454"/>
    </source>
</evidence>
<keyword evidence="10" id="KW-1185">Reference proteome</keyword>
<dbReference type="GO" id="GO:0031492">
    <property type="term" value="F:nucleosomal DNA binding"/>
    <property type="evidence" value="ECO:0007669"/>
    <property type="project" value="TreeGrafter"/>
</dbReference>
<feature type="compositionally biased region" description="Low complexity" evidence="7">
    <location>
        <begin position="169"/>
        <end position="181"/>
    </location>
</feature>
<evidence type="ECO:0000256" key="5">
    <source>
        <dbReference type="ARBA" id="ARBA00023242"/>
    </source>
</evidence>
<sequence>MATEEPIVETVPQLTVPEPPASEKNEPKAQAMKTKKPKESKPKKASKPRSPSSHPTYSEMIKDAIVSLKEKNGSSQCAIAKFIEEKNKPLPSNFKKLLLQNLKKDVASGKLAKVKASFKLSLAAKKPVVAKPKTKPAAKAKKAVKAKTAAKPKAKAVVKPNVVSKAKPVTAKPKFAASKPKAGVKSKPNERPTKVAKMTLGKKGSVSKPALKKIAAVKSIKSPAKKVSMKIGGRK</sequence>
<evidence type="ECO:0000256" key="4">
    <source>
        <dbReference type="ARBA" id="ARBA00023125"/>
    </source>
</evidence>
<feature type="region of interest" description="Disordered" evidence="7">
    <location>
        <begin position="1"/>
        <end position="61"/>
    </location>
</feature>
<dbReference type="Pfam" id="PF00538">
    <property type="entry name" value="Linker_histone"/>
    <property type="match status" value="1"/>
</dbReference>
<keyword evidence="3 6" id="KW-0158">Chromosome</keyword>
<dbReference type="PROSITE" id="PS51504">
    <property type="entry name" value="H15"/>
    <property type="match status" value="1"/>
</dbReference>
<dbReference type="InterPro" id="IPR005819">
    <property type="entry name" value="H1/H5"/>
</dbReference>
<dbReference type="GO" id="GO:0000786">
    <property type="term" value="C:nucleosome"/>
    <property type="evidence" value="ECO:0007669"/>
    <property type="project" value="InterPro"/>
</dbReference>
<gene>
    <name evidence="9" type="ORF">VFH_III061440</name>
</gene>
<dbReference type="InterPro" id="IPR036388">
    <property type="entry name" value="WH-like_DNA-bd_sf"/>
</dbReference>
<comment type="similarity">
    <text evidence="6">Belongs to the histone H1/H5 family.</text>
</comment>
<dbReference type="Proteomes" id="UP001157006">
    <property type="component" value="Chromosome 3"/>
</dbReference>
<dbReference type="GO" id="GO:0005634">
    <property type="term" value="C:nucleus"/>
    <property type="evidence" value="ECO:0007669"/>
    <property type="project" value="UniProtKB-SubCell"/>
</dbReference>
<dbReference type="PANTHER" id="PTHR11467">
    <property type="entry name" value="HISTONE H1"/>
    <property type="match status" value="1"/>
</dbReference>
<dbReference type="GO" id="GO:0006334">
    <property type="term" value="P:nucleosome assembly"/>
    <property type="evidence" value="ECO:0007669"/>
    <property type="project" value="InterPro"/>
</dbReference>
<feature type="domain" description="H15" evidence="8">
    <location>
        <begin position="53"/>
        <end position="122"/>
    </location>
</feature>
<protein>
    <recommendedName>
        <fullName evidence="8">H15 domain-containing protein</fullName>
    </recommendedName>
</protein>
<dbReference type="Gene3D" id="1.10.10.10">
    <property type="entry name" value="Winged helix-like DNA-binding domain superfamily/Winged helix DNA-binding domain"/>
    <property type="match status" value="1"/>
</dbReference>
<evidence type="ECO:0000313" key="10">
    <source>
        <dbReference type="Proteomes" id="UP001157006"/>
    </source>
</evidence>
<reference evidence="9 10" key="1">
    <citation type="submission" date="2023-01" db="EMBL/GenBank/DDBJ databases">
        <authorList>
            <person name="Kreplak J."/>
        </authorList>
    </citation>
    <scope>NUCLEOTIDE SEQUENCE [LARGE SCALE GENOMIC DNA]</scope>
</reference>
<name>A0AAV0ZYY3_VICFA</name>
<dbReference type="CDD" id="cd00073">
    <property type="entry name" value="H15"/>
    <property type="match status" value="1"/>
</dbReference>
<dbReference type="EMBL" id="OX451738">
    <property type="protein sequence ID" value="CAI8602886.1"/>
    <property type="molecule type" value="Genomic_DNA"/>
</dbReference>
<evidence type="ECO:0000256" key="7">
    <source>
        <dbReference type="SAM" id="MobiDB-lite"/>
    </source>
</evidence>
<proteinExistence type="inferred from homology"/>